<evidence type="ECO:0000259" key="2">
    <source>
        <dbReference type="SMART" id="SM01324"/>
    </source>
</evidence>
<dbReference type="RefSeq" id="WP_208175088.1">
    <property type="nucleotide sequence ID" value="NZ_JAGETZ010000004.1"/>
</dbReference>
<protein>
    <submittedName>
        <fullName evidence="3">YARHG domain-containing protein</fullName>
    </submittedName>
</protein>
<feature type="domain" description="YARHG" evidence="2">
    <location>
        <begin position="153"/>
        <end position="236"/>
    </location>
</feature>
<evidence type="ECO:0000313" key="3">
    <source>
        <dbReference type="EMBL" id="MBO2009455.1"/>
    </source>
</evidence>
<dbReference type="Gene3D" id="1.20.58.1690">
    <property type="match status" value="1"/>
</dbReference>
<dbReference type="EMBL" id="JAGETZ010000004">
    <property type="protein sequence ID" value="MBO2009455.1"/>
    <property type="molecule type" value="Genomic_DNA"/>
</dbReference>
<dbReference type="Pfam" id="PF13308">
    <property type="entry name" value="YARHG"/>
    <property type="match status" value="1"/>
</dbReference>
<feature type="chain" id="PRO_5045443037" evidence="1">
    <location>
        <begin position="20"/>
        <end position="238"/>
    </location>
</feature>
<dbReference type="InterPro" id="IPR038434">
    <property type="entry name" value="YARHG_sf"/>
</dbReference>
<gene>
    <name evidence="3" type="ORF">J4E00_10370</name>
</gene>
<accession>A0ABS3QDZ4</accession>
<reference evidence="3 4" key="1">
    <citation type="submission" date="2021-03" db="EMBL/GenBank/DDBJ databases">
        <authorList>
            <person name="Kim M.K."/>
        </authorList>
    </citation>
    <scope>NUCLEOTIDE SEQUENCE [LARGE SCALE GENOMIC DNA]</scope>
    <source>
        <strain evidence="3 4">BT442</strain>
    </source>
</reference>
<dbReference type="Proteomes" id="UP000664369">
    <property type="component" value="Unassembled WGS sequence"/>
</dbReference>
<sequence length="238" mass="26645">MKQALLYLFLLLGTGRAFGQAVVGSEKIPAKNIKPWLATTPKSFEGVYHFGESEGESELALAVSEGIVTAQIKSGDWVRVKGVEKWRFSYKNLTNVKIEGNKFRSVEMSGEFVRVLTEGNYENGLKINQYGRAAAPKGEAEIGTKSNPIKDYYQGEYPQASYQVLQVAALNKYSKAQLVLMRNEVFARYGYIFSTANGMLAHFKKQDWYDPSTTDVSRLLTEIEKKNIALLKASEAKM</sequence>
<feature type="signal peptide" evidence="1">
    <location>
        <begin position="1"/>
        <end position="19"/>
    </location>
</feature>
<dbReference type="SMART" id="SM01324">
    <property type="entry name" value="YARHG"/>
    <property type="match status" value="1"/>
</dbReference>
<organism evidence="3 4">
    <name type="scientific">Hymenobacter negativus</name>
    <dbReference type="NCBI Taxonomy" id="2795026"/>
    <lineage>
        <taxon>Bacteria</taxon>
        <taxon>Pseudomonadati</taxon>
        <taxon>Bacteroidota</taxon>
        <taxon>Cytophagia</taxon>
        <taxon>Cytophagales</taxon>
        <taxon>Hymenobacteraceae</taxon>
        <taxon>Hymenobacter</taxon>
    </lineage>
</organism>
<name>A0ABS3QDZ4_9BACT</name>
<keyword evidence="4" id="KW-1185">Reference proteome</keyword>
<evidence type="ECO:0000313" key="4">
    <source>
        <dbReference type="Proteomes" id="UP000664369"/>
    </source>
</evidence>
<proteinExistence type="predicted"/>
<keyword evidence="1" id="KW-0732">Signal</keyword>
<evidence type="ECO:0000256" key="1">
    <source>
        <dbReference type="SAM" id="SignalP"/>
    </source>
</evidence>
<dbReference type="InterPro" id="IPR025582">
    <property type="entry name" value="YARHG_dom"/>
</dbReference>
<comment type="caution">
    <text evidence="3">The sequence shown here is derived from an EMBL/GenBank/DDBJ whole genome shotgun (WGS) entry which is preliminary data.</text>
</comment>